<comment type="caution">
    <text evidence="1">The sequence shown here is derived from an EMBL/GenBank/DDBJ whole genome shotgun (WGS) entry which is preliminary data.</text>
</comment>
<sequence length="70" mass="7492">MRRGAPGPAGPEVHRLDRLGELTLAAKPDGRTVVTDETAGLFAQMPDGVLVGDGTAHLAATRYEDWLTRH</sequence>
<gene>
    <name evidence="1" type="ORF">STVIR_4030</name>
</gene>
<protein>
    <submittedName>
        <fullName evidence="1">Putative Secreted protein</fullName>
    </submittedName>
</protein>
<proteinExistence type="predicted"/>
<dbReference type="AlphaFoldDB" id="L8PF53"/>
<dbReference type="EMBL" id="AMLP01000124">
    <property type="protein sequence ID" value="ELS54849.1"/>
    <property type="molecule type" value="Genomic_DNA"/>
</dbReference>
<accession>L8PF53</accession>
<dbReference type="PATRIC" id="fig|1160705.3.peg.3985"/>
<dbReference type="RefSeq" id="WP_003999367.1">
    <property type="nucleotide sequence ID" value="NZ_AMLP01000124.1"/>
</dbReference>
<evidence type="ECO:0000313" key="1">
    <source>
        <dbReference type="EMBL" id="ELS54849.1"/>
    </source>
</evidence>
<organism evidence="1 2">
    <name type="scientific">Streptomyces viridochromogenes Tue57</name>
    <dbReference type="NCBI Taxonomy" id="1160705"/>
    <lineage>
        <taxon>Bacteria</taxon>
        <taxon>Bacillati</taxon>
        <taxon>Actinomycetota</taxon>
        <taxon>Actinomycetes</taxon>
        <taxon>Kitasatosporales</taxon>
        <taxon>Streptomycetaceae</taxon>
        <taxon>Streptomyces</taxon>
    </lineage>
</organism>
<reference evidence="1 2" key="1">
    <citation type="journal article" date="2013" name="Genome Announc.">
        <title>Draft Genome Sequence of Streptomyces viridochromogenes Strain Tu57, Producer of Avilamycin.</title>
        <authorList>
            <person name="Gruning B.A."/>
            <person name="Erxleben A."/>
            <person name="Hahnlein A."/>
            <person name="Gunther S."/>
        </authorList>
    </citation>
    <scope>NUCLEOTIDE SEQUENCE [LARGE SCALE GENOMIC DNA]</scope>
    <source>
        <strain evidence="1 2">Tue57</strain>
    </source>
</reference>
<name>L8PF53_STRVR</name>
<evidence type="ECO:0000313" key="2">
    <source>
        <dbReference type="Proteomes" id="UP000011205"/>
    </source>
</evidence>
<dbReference type="Proteomes" id="UP000011205">
    <property type="component" value="Unassembled WGS sequence"/>
</dbReference>